<dbReference type="Proteomes" id="UP000596004">
    <property type="component" value="Chromosome"/>
</dbReference>
<organism evidence="2">
    <name type="scientific">Candidatus Iainarchaeum sp</name>
    <dbReference type="NCBI Taxonomy" id="3101447"/>
    <lineage>
        <taxon>Archaea</taxon>
        <taxon>Candidatus Iainarchaeota</taxon>
        <taxon>Candidatus Iainarchaeia</taxon>
        <taxon>Candidatus Iainarchaeales</taxon>
        <taxon>Candidatus Iainarchaeaceae</taxon>
        <taxon>Candidatus Iainarchaeum</taxon>
    </lineage>
</organism>
<name>A0A7T9DJX3_9ARCH</name>
<dbReference type="SMART" id="SM01152">
    <property type="entry name" value="DUF167"/>
    <property type="match status" value="1"/>
</dbReference>
<proteinExistence type="inferred from homology"/>
<dbReference type="EMBL" id="CP064981">
    <property type="protein sequence ID" value="QQR92657.1"/>
    <property type="molecule type" value="Genomic_DNA"/>
</dbReference>
<dbReference type="InterPro" id="IPR003746">
    <property type="entry name" value="DUF167"/>
</dbReference>
<accession>A0A7T9DJX3</accession>
<sequence length="101" mass="11909">MSSSRGILLRICVHPEKKKFGFLRRDDWSGEWHIHLVSKPHHNEANEELERETARLFQCDTRIVKGEKSHHKVLEIFLSEEEVQRKIRQALAPTTKQNKSP</sequence>
<dbReference type="Gene3D" id="3.30.1200.10">
    <property type="entry name" value="YggU-like"/>
    <property type="match status" value="1"/>
</dbReference>
<evidence type="ECO:0000256" key="1">
    <source>
        <dbReference type="ARBA" id="ARBA00010364"/>
    </source>
</evidence>
<comment type="similarity">
    <text evidence="1">Belongs to the UPF0235 family.</text>
</comment>
<dbReference type="Pfam" id="PF02594">
    <property type="entry name" value="DUF167"/>
    <property type="match status" value="1"/>
</dbReference>
<gene>
    <name evidence="2" type="ORF">IPJ89_00215</name>
</gene>
<reference evidence="2" key="1">
    <citation type="submission" date="2020-11" db="EMBL/GenBank/DDBJ databases">
        <title>Connecting structure to function with the recovery of over 1000 high-quality activated sludge metagenome-assembled genomes encoding full-length rRNA genes using long-read sequencing.</title>
        <authorList>
            <person name="Singleton C.M."/>
            <person name="Petriglieri F."/>
            <person name="Kristensen J.M."/>
            <person name="Kirkegaard R.H."/>
            <person name="Michaelsen T.Y."/>
            <person name="Andersen M.H."/>
            <person name="Karst S.M."/>
            <person name="Dueholm M.S."/>
            <person name="Nielsen P.H."/>
            <person name="Albertsen M."/>
        </authorList>
    </citation>
    <scope>NUCLEOTIDE SEQUENCE</scope>
    <source>
        <strain evidence="2">Fred_18-Q3-R57-64_BAT3C.431</strain>
    </source>
</reference>
<dbReference type="AlphaFoldDB" id="A0A7T9DJX3"/>
<evidence type="ECO:0000313" key="2">
    <source>
        <dbReference type="EMBL" id="QQR92657.1"/>
    </source>
</evidence>
<dbReference type="SUPFAM" id="SSF69786">
    <property type="entry name" value="YggU-like"/>
    <property type="match status" value="1"/>
</dbReference>
<protein>
    <submittedName>
        <fullName evidence="2">DUF167 domain-containing protein</fullName>
    </submittedName>
</protein>
<dbReference type="InterPro" id="IPR036591">
    <property type="entry name" value="YggU-like_sf"/>
</dbReference>